<protein>
    <submittedName>
        <fullName evidence="2">Uncharacterized protein</fullName>
    </submittedName>
</protein>
<keyword evidence="3" id="KW-1185">Reference proteome</keyword>
<dbReference type="Proteomes" id="UP000292082">
    <property type="component" value="Unassembled WGS sequence"/>
</dbReference>
<sequence length="387" mass="41915">MSQSFARALSPSISAAIDAFGSVTDGQAAHDIARAATFTRRHAYNDAKSVSDLVECAPVDYRTSLEPAIRRIAELAEKRVNARSALRKAEAAITAGKVPSHLQLKVPTVQAVKEYREAGPEEIQGHAVGSWQSHVDSIESVVKKAQDSIVSSYVQIVKDEIVVLGNKLSRDALFDQLKVAVSPRFSELKESRQDPVYEWRYKVPTINALGESVFEDKWTRTRLDTAVDVRIAGWQDSPTVMSEFQNLVSDLVFLGFRAIAIVESKDLALQKKIEKKKEIEKTADAEMIDATKPGPSTQSLVDKAVSGRVKSLEAQIKKASGPLSVTTAKKASKPKPDAKKGKPSSAKSNAPAKKNAAKDSTKKNVGKKSNGAGPPSKDKGKGKQGRK</sequence>
<organism evidence="2 3">
    <name type="scientific">Dichomitus squalens</name>
    <dbReference type="NCBI Taxonomy" id="114155"/>
    <lineage>
        <taxon>Eukaryota</taxon>
        <taxon>Fungi</taxon>
        <taxon>Dikarya</taxon>
        <taxon>Basidiomycota</taxon>
        <taxon>Agaricomycotina</taxon>
        <taxon>Agaricomycetes</taxon>
        <taxon>Polyporales</taxon>
        <taxon>Polyporaceae</taxon>
        <taxon>Dichomitus</taxon>
    </lineage>
</organism>
<evidence type="ECO:0000313" key="3">
    <source>
        <dbReference type="Proteomes" id="UP000292082"/>
    </source>
</evidence>
<name>A0A4Q9PLH3_9APHY</name>
<proteinExistence type="predicted"/>
<gene>
    <name evidence="2" type="ORF">BD310DRAFT_908584</name>
</gene>
<feature type="compositionally biased region" description="Low complexity" evidence="1">
    <location>
        <begin position="343"/>
        <end position="354"/>
    </location>
</feature>
<dbReference type="EMBL" id="ML145177">
    <property type="protein sequence ID" value="TBU54975.1"/>
    <property type="molecule type" value="Genomic_DNA"/>
</dbReference>
<evidence type="ECO:0000313" key="2">
    <source>
        <dbReference type="EMBL" id="TBU54975.1"/>
    </source>
</evidence>
<feature type="region of interest" description="Disordered" evidence="1">
    <location>
        <begin position="318"/>
        <end position="387"/>
    </location>
</feature>
<reference evidence="2 3" key="1">
    <citation type="submission" date="2019-01" db="EMBL/GenBank/DDBJ databases">
        <title>Draft genome sequences of three monokaryotic isolates of the white-rot basidiomycete fungus Dichomitus squalens.</title>
        <authorList>
            <consortium name="DOE Joint Genome Institute"/>
            <person name="Lopez S.C."/>
            <person name="Andreopoulos B."/>
            <person name="Pangilinan J."/>
            <person name="Lipzen A."/>
            <person name="Riley R."/>
            <person name="Ahrendt S."/>
            <person name="Ng V."/>
            <person name="Barry K."/>
            <person name="Daum C."/>
            <person name="Grigoriev I.V."/>
            <person name="Hilden K.S."/>
            <person name="Makela M.R."/>
            <person name="de Vries R.P."/>
        </authorList>
    </citation>
    <scope>NUCLEOTIDE SEQUENCE [LARGE SCALE GENOMIC DNA]</scope>
    <source>
        <strain evidence="2 3">CBS 464.89</strain>
    </source>
</reference>
<evidence type="ECO:0000256" key="1">
    <source>
        <dbReference type="SAM" id="MobiDB-lite"/>
    </source>
</evidence>
<accession>A0A4Q9PLH3</accession>
<dbReference type="AlphaFoldDB" id="A0A4Q9PLH3"/>